<accession>A0AA88MJD8</accession>
<gene>
    <name evidence="1" type="ORF">Q5P01_015352</name>
</gene>
<organism evidence="1 2">
    <name type="scientific">Channa striata</name>
    <name type="common">Snakehead murrel</name>
    <name type="synonym">Ophicephalus striatus</name>
    <dbReference type="NCBI Taxonomy" id="64152"/>
    <lineage>
        <taxon>Eukaryota</taxon>
        <taxon>Metazoa</taxon>
        <taxon>Chordata</taxon>
        <taxon>Craniata</taxon>
        <taxon>Vertebrata</taxon>
        <taxon>Euteleostomi</taxon>
        <taxon>Actinopterygii</taxon>
        <taxon>Neopterygii</taxon>
        <taxon>Teleostei</taxon>
        <taxon>Neoteleostei</taxon>
        <taxon>Acanthomorphata</taxon>
        <taxon>Anabantaria</taxon>
        <taxon>Anabantiformes</taxon>
        <taxon>Channoidei</taxon>
        <taxon>Channidae</taxon>
        <taxon>Channa</taxon>
    </lineage>
</organism>
<sequence length="111" mass="12599">MGWYGFQSAVDSGCSTDAILLLPDPLSGQEVINPLIERYSQTWKRQQEDYQKYRSQLRSQCRAFDQAILTQVNTPVGSMLVHDGEEGQVLQVTPEIFSTFIKGTNRLMVEL</sequence>
<name>A0AA88MJD8_CHASR</name>
<evidence type="ECO:0000313" key="2">
    <source>
        <dbReference type="Proteomes" id="UP001187415"/>
    </source>
</evidence>
<reference evidence="1" key="1">
    <citation type="submission" date="2023-07" db="EMBL/GenBank/DDBJ databases">
        <title>Chromosome-level Genome Assembly of Striped Snakehead (Channa striata).</title>
        <authorList>
            <person name="Liu H."/>
        </authorList>
    </citation>
    <scope>NUCLEOTIDE SEQUENCE</scope>
    <source>
        <strain evidence="1">Gz</strain>
        <tissue evidence="1">Muscle</tissue>
    </source>
</reference>
<comment type="caution">
    <text evidence="1">The sequence shown here is derived from an EMBL/GenBank/DDBJ whole genome shotgun (WGS) entry which is preliminary data.</text>
</comment>
<keyword evidence="2" id="KW-1185">Reference proteome</keyword>
<dbReference type="AlphaFoldDB" id="A0AA88MJD8"/>
<protein>
    <submittedName>
        <fullName evidence="1">Uncharacterized protein</fullName>
    </submittedName>
</protein>
<dbReference type="Proteomes" id="UP001187415">
    <property type="component" value="Unassembled WGS sequence"/>
</dbReference>
<evidence type="ECO:0000313" key="1">
    <source>
        <dbReference type="EMBL" id="KAK2838140.1"/>
    </source>
</evidence>
<dbReference type="EMBL" id="JAUPFM010000011">
    <property type="protein sequence ID" value="KAK2838140.1"/>
    <property type="molecule type" value="Genomic_DNA"/>
</dbReference>
<proteinExistence type="predicted"/>